<dbReference type="Proteomes" id="UP000245657">
    <property type="component" value="Unassembled WGS sequence"/>
</dbReference>
<evidence type="ECO:0008006" key="3">
    <source>
        <dbReference type="Google" id="ProtNLM"/>
    </source>
</evidence>
<dbReference type="RefSeq" id="WP_109967922.1">
    <property type="nucleotide sequence ID" value="NZ_CP176093.1"/>
</dbReference>
<dbReference type="SUPFAM" id="SSF53067">
    <property type="entry name" value="Actin-like ATPase domain"/>
    <property type="match status" value="1"/>
</dbReference>
<keyword evidence="2" id="KW-1185">Reference proteome</keyword>
<evidence type="ECO:0000313" key="2">
    <source>
        <dbReference type="Proteomes" id="UP000245657"/>
    </source>
</evidence>
<dbReference type="Gene3D" id="3.30.420.40">
    <property type="match status" value="1"/>
</dbReference>
<name>A0A2V2NBR8_9EURY</name>
<comment type="caution">
    <text evidence="1">The sequence shown here is derived from an EMBL/GenBank/DDBJ whole genome shotgun (WGS) entry which is preliminary data.</text>
</comment>
<reference evidence="1 2" key="1">
    <citation type="submission" date="2018-05" db="EMBL/GenBank/DDBJ databases">
        <title>Draft genome of Methanospirillum lacunae Ki8-1.</title>
        <authorList>
            <person name="Dueholm M.S."/>
            <person name="Nielsen P.H."/>
            <person name="Bakmann L.F."/>
            <person name="Otzen D.E."/>
        </authorList>
    </citation>
    <scope>NUCLEOTIDE SEQUENCE [LARGE SCALE GENOMIC DNA]</scope>
    <source>
        <strain evidence="1 2">Ki8-1</strain>
    </source>
</reference>
<dbReference type="InterPro" id="IPR050273">
    <property type="entry name" value="GppA/Ppx_hydrolase"/>
</dbReference>
<proteinExistence type="predicted"/>
<dbReference type="AlphaFoldDB" id="A0A2V2NBR8"/>
<dbReference type="EMBL" id="QGMY01000004">
    <property type="protein sequence ID" value="PWR73021.1"/>
    <property type="molecule type" value="Genomic_DNA"/>
</dbReference>
<dbReference type="PANTHER" id="PTHR30005:SF0">
    <property type="entry name" value="RETROGRADE REGULATION PROTEIN 2"/>
    <property type="match status" value="1"/>
</dbReference>
<dbReference type="InterPro" id="IPR043129">
    <property type="entry name" value="ATPase_NBD"/>
</dbReference>
<evidence type="ECO:0000313" key="1">
    <source>
        <dbReference type="EMBL" id="PWR73021.1"/>
    </source>
</evidence>
<sequence>MPSLNPVRIKKVAFLDIGTNSIRLLIVRISINRTWKILTDQKTVVRLGEGEFEKNRLNADAIKRAENVLTRFIQNAREF</sequence>
<dbReference type="PANTHER" id="PTHR30005">
    <property type="entry name" value="EXOPOLYPHOSPHATASE"/>
    <property type="match status" value="1"/>
</dbReference>
<protein>
    <recommendedName>
        <fullName evidence="3">Ppx/GppA phosphatase domain-containing protein</fullName>
    </recommendedName>
</protein>
<dbReference type="GeneID" id="97550043"/>
<organism evidence="1 2">
    <name type="scientific">Methanospirillum lacunae</name>
    <dbReference type="NCBI Taxonomy" id="668570"/>
    <lineage>
        <taxon>Archaea</taxon>
        <taxon>Methanobacteriati</taxon>
        <taxon>Methanobacteriota</taxon>
        <taxon>Stenosarchaea group</taxon>
        <taxon>Methanomicrobia</taxon>
        <taxon>Methanomicrobiales</taxon>
        <taxon>Methanospirillaceae</taxon>
        <taxon>Methanospirillum</taxon>
    </lineage>
</organism>
<gene>
    <name evidence="1" type="ORF">DK846_05410</name>
</gene>
<accession>A0A2V2NBR8</accession>
<dbReference type="GO" id="GO:0006357">
    <property type="term" value="P:regulation of transcription by RNA polymerase II"/>
    <property type="evidence" value="ECO:0007669"/>
    <property type="project" value="TreeGrafter"/>
</dbReference>
<dbReference type="OrthoDB" id="10802at2157"/>